<protein>
    <recommendedName>
        <fullName evidence="5">BZIP domain-containing protein</fullName>
    </recommendedName>
</protein>
<comment type="caution">
    <text evidence="3">The sequence shown here is derived from an EMBL/GenBank/DDBJ whole genome shotgun (WGS) entry which is preliminary data.</text>
</comment>
<feature type="coiled-coil region" evidence="1">
    <location>
        <begin position="73"/>
        <end position="100"/>
    </location>
</feature>
<evidence type="ECO:0000256" key="2">
    <source>
        <dbReference type="SAM" id="MobiDB-lite"/>
    </source>
</evidence>
<proteinExistence type="predicted"/>
<feature type="compositionally biased region" description="Polar residues" evidence="2">
    <location>
        <begin position="1"/>
        <end position="22"/>
    </location>
</feature>
<evidence type="ECO:0008006" key="5">
    <source>
        <dbReference type="Google" id="ProtNLM"/>
    </source>
</evidence>
<gene>
    <name evidence="3" type="ORF">N7532_009282</name>
</gene>
<evidence type="ECO:0000256" key="1">
    <source>
        <dbReference type="SAM" id="Coils"/>
    </source>
</evidence>
<dbReference type="OrthoDB" id="545169at2759"/>
<dbReference type="AlphaFoldDB" id="A0A9W9K2F8"/>
<dbReference type="Proteomes" id="UP001149074">
    <property type="component" value="Unassembled WGS sequence"/>
</dbReference>
<keyword evidence="4" id="KW-1185">Reference proteome</keyword>
<organism evidence="3 4">
    <name type="scientific">Penicillium argentinense</name>
    <dbReference type="NCBI Taxonomy" id="1131581"/>
    <lineage>
        <taxon>Eukaryota</taxon>
        <taxon>Fungi</taxon>
        <taxon>Dikarya</taxon>
        <taxon>Ascomycota</taxon>
        <taxon>Pezizomycotina</taxon>
        <taxon>Eurotiomycetes</taxon>
        <taxon>Eurotiomycetidae</taxon>
        <taxon>Eurotiales</taxon>
        <taxon>Aspergillaceae</taxon>
        <taxon>Penicillium</taxon>
    </lineage>
</organism>
<name>A0A9W9K2F8_9EURO</name>
<reference evidence="3" key="2">
    <citation type="journal article" date="2023" name="IMA Fungus">
        <title>Comparative genomic study of the Penicillium genus elucidates a diverse pangenome and 15 lateral gene transfer events.</title>
        <authorList>
            <person name="Petersen C."/>
            <person name="Sorensen T."/>
            <person name="Nielsen M.R."/>
            <person name="Sondergaard T.E."/>
            <person name="Sorensen J.L."/>
            <person name="Fitzpatrick D.A."/>
            <person name="Frisvad J.C."/>
            <person name="Nielsen K.L."/>
        </authorList>
    </citation>
    <scope>NUCLEOTIDE SEQUENCE</scope>
    <source>
        <strain evidence="3">IBT 30761</strain>
    </source>
</reference>
<reference evidence="3" key="1">
    <citation type="submission" date="2022-11" db="EMBL/GenBank/DDBJ databases">
        <authorList>
            <person name="Petersen C."/>
        </authorList>
    </citation>
    <scope>NUCLEOTIDE SEQUENCE</scope>
    <source>
        <strain evidence="3">IBT 30761</strain>
    </source>
</reference>
<dbReference type="GeneID" id="81360752"/>
<dbReference type="PANTHER" id="PTHR40618">
    <property type="entry name" value="B-ZIP TRANSCRIPTION FACTOR (EUROFUNG)-RELATED"/>
    <property type="match status" value="1"/>
</dbReference>
<feature type="region of interest" description="Disordered" evidence="2">
    <location>
        <begin position="1"/>
        <end position="57"/>
    </location>
</feature>
<dbReference type="RefSeq" id="XP_056472579.1">
    <property type="nucleotide sequence ID" value="XM_056621773.1"/>
</dbReference>
<evidence type="ECO:0000313" key="4">
    <source>
        <dbReference type="Proteomes" id="UP001149074"/>
    </source>
</evidence>
<dbReference type="EMBL" id="JAPQKI010000009">
    <property type="protein sequence ID" value="KAJ5090598.1"/>
    <property type="molecule type" value="Genomic_DNA"/>
</dbReference>
<dbReference type="PANTHER" id="PTHR40618:SF1">
    <property type="entry name" value="B-ZIP TRANSCRIPTION FACTOR (EUROFUNG)"/>
    <property type="match status" value="1"/>
</dbReference>
<keyword evidence="1" id="KW-0175">Coiled coil</keyword>
<sequence>MKGASSNESTAQSPGQSSLSENTESHPEMKVRRSKRAGRPRLDASSNAILSAGRRTQVRRAQHTYRLKKEAIFRNATAKAEQFETRMRAAVEEIARLSEVAAESQLNNSHPNVYARLRRLNDILADRESHIEMSISAESSSDSARQRRVFDAQVQTTTPYPFPLPCRLGSTHTRSRNPVLLADYSDIASSTPIASLRNPGQIPARSTVCFGSCLA</sequence>
<evidence type="ECO:0000313" key="3">
    <source>
        <dbReference type="EMBL" id="KAJ5090598.1"/>
    </source>
</evidence>
<accession>A0A9W9K2F8</accession>